<dbReference type="STRING" id="529505.SAMN05421761_101120"/>
<dbReference type="EMBL" id="FTOP01000001">
    <property type="protein sequence ID" value="SIS50158.1"/>
    <property type="molecule type" value="Genomic_DNA"/>
</dbReference>
<dbReference type="AlphaFoldDB" id="A0A1N7JLE0"/>
<reference evidence="3" key="1">
    <citation type="submission" date="2017-01" db="EMBL/GenBank/DDBJ databases">
        <authorList>
            <person name="Varghese N."/>
            <person name="Submissions S."/>
        </authorList>
    </citation>
    <scope>NUCLEOTIDE SEQUENCE [LARGE SCALE GENOMIC DNA]</scope>
    <source>
        <strain evidence="3">DSM 46698</strain>
    </source>
</reference>
<dbReference type="CDD" id="cd00093">
    <property type="entry name" value="HTH_XRE"/>
    <property type="match status" value="1"/>
</dbReference>
<dbReference type="Pfam" id="PF01381">
    <property type="entry name" value="HTH_3"/>
    <property type="match status" value="1"/>
</dbReference>
<sequence>MNFSRNISNMVKAQKIIRILRESRDFSQEYVANVLDINQKTYSNLESGKTKLTLERIQQLAEFYHVKPDYFLSEDLPIINYNTGEYSRSIISTNKYHEGKNDNSEFYERIIKEKDIQIGNLIKELESLKKDKEELFLIIKNMNRIDKPIQ</sequence>
<dbReference type="InterPro" id="IPR001387">
    <property type="entry name" value="Cro/C1-type_HTH"/>
</dbReference>
<gene>
    <name evidence="2" type="ORF">SAMN05421761_101120</name>
</gene>
<organism evidence="2 3">
    <name type="scientific">Belliella pelovolcani</name>
    <dbReference type="NCBI Taxonomy" id="529505"/>
    <lineage>
        <taxon>Bacteria</taxon>
        <taxon>Pseudomonadati</taxon>
        <taxon>Bacteroidota</taxon>
        <taxon>Cytophagia</taxon>
        <taxon>Cytophagales</taxon>
        <taxon>Cyclobacteriaceae</taxon>
        <taxon>Belliella</taxon>
    </lineage>
</organism>
<dbReference type="Proteomes" id="UP000186026">
    <property type="component" value="Unassembled WGS sequence"/>
</dbReference>
<accession>A0A1N7JLE0</accession>
<evidence type="ECO:0000313" key="3">
    <source>
        <dbReference type="Proteomes" id="UP000186026"/>
    </source>
</evidence>
<feature type="domain" description="HTH cro/C1-type" evidence="1">
    <location>
        <begin position="17"/>
        <end position="71"/>
    </location>
</feature>
<keyword evidence="3" id="KW-1185">Reference proteome</keyword>
<dbReference type="GO" id="GO:0003677">
    <property type="term" value="F:DNA binding"/>
    <property type="evidence" value="ECO:0007669"/>
    <property type="project" value="InterPro"/>
</dbReference>
<name>A0A1N7JLE0_9BACT</name>
<proteinExistence type="predicted"/>
<dbReference type="Gene3D" id="1.10.260.40">
    <property type="entry name" value="lambda repressor-like DNA-binding domains"/>
    <property type="match status" value="1"/>
</dbReference>
<dbReference type="SMART" id="SM00530">
    <property type="entry name" value="HTH_XRE"/>
    <property type="match status" value="1"/>
</dbReference>
<dbReference type="PROSITE" id="PS50943">
    <property type="entry name" value="HTH_CROC1"/>
    <property type="match status" value="1"/>
</dbReference>
<protein>
    <submittedName>
        <fullName evidence="2">Helix-turn-helix</fullName>
    </submittedName>
</protein>
<evidence type="ECO:0000259" key="1">
    <source>
        <dbReference type="PROSITE" id="PS50943"/>
    </source>
</evidence>
<evidence type="ECO:0000313" key="2">
    <source>
        <dbReference type="EMBL" id="SIS50158.1"/>
    </source>
</evidence>
<dbReference type="InterPro" id="IPR010982">
    <property type="entry name" value="Lambda_DNA-bd_dom_sf"/>
</dbReference>
<dbReference type="SUPFAM" id="SSF47413">
    <property type="entry name" value="lambda repressor-like DNA-binding domains"/>
    <property type="match status" value="1"/>
</dbReference>